<feature type="transmembrane region" description="Helical" evidence="1">
    <location>
        <begin position="42"/>
        <end position="61"/>
    </location>
</feature>
<comment type="caution">
    <text evidence="3">The sequence shown here is derived from an EMBL/GenBank/DDBJ whole genome shotgun (WGS) entry which is preliminary data.</text>
</comment>
<dbReference type="InterPro" id="IPR014756">
    <property type="entry name" value="Ig_E-set"/>
</dbReference>
<dbReference type="EMBL" id="JAEKNQ010000010">
    <property type="protein sequence ID" value="MBJ7601903.1"/>
    <property type="molecule type" value="Genomic_DNA"/>
</dbReference>
<dbReference type="Gene3D" id="2.60.40.650">
    <property type="match status" value="1"/>
</dbReference>
<dbReference type="Gene3D" id="3.90.420.10">
    <property type="entry name" value="Oxidoreductase, molybdopterin-binding domain"/>
    <property type="match status" value="1"/>
</dbReference>
<feature type="transmembrane region" description="Helical" evidence="1">
    <location>
        <begin position="169"/>
        <end position="188"/>
    </location>
</feature>
<accession>A0A934KFD4</accession>
<dbReference type="InterPro" id="IPR008335">
    <property type="entry name" value="Mopterin_OxRdtase_euk"/>
</dbReference>
<protein>
    <submittedName>
        <fullName evidence="3">Molybdopterin-dependent oxidoreductase</fullName>
    </submittedName>
</protein>
<reference evidence="3 4" key="1">
    <citation type="submission" date="2020-10" db="EMBL/GenBank/DDBJ databases">
        <title>Ca. Dormibacterota MAGs.</title>
        <authorList>
            <person name="Montgomery K."/>
        </authorList>
    </citation>
    <scope>NUCLEOTIDE SEQUENCE [LARGE SCALE GENOMIC DNA]</scope>
    <source>
        <strain evidence="3">SC8811_S16_3</strain>
    </source>
</reference>
<dbReference type="Proteomes" id="UP000620075">
    <property type="component" value="Unassembled WGS sequence"/>
</dbReference>
<sequence length="499" mass="53237">MRSGRTTPFWRGAAAGALAGLAAVALMELLALGVGLKTVPDLLQGPLLGLLPGAVFGFLIDTLQHLGKVLEEAGLLLAMVLALGALGAVAASVEARLQQWRPGLVAAAAGWLALTALSLADAAGGGLTVLTAINSAAWALVMAAWYWLWHRLLQPRETLDEVDLGRRRVALLFPAGLAVLSLAVIGGLRVPEWLHALAGGDAPPGPVPALTPVSDFYRVSKNLRDPVVVESGWSLRLFGQVGRELKLDLAHLRAVPQSKEVVTMECVSNLVGGNLMSTGRFTGIPLRDLLTMAEPNAGARSVTYRAEDGFSESLPLNLVLADPRILIALQLNDQPLPVEHGFPARVLIPGRYGMKGPKWLKEIELTTTPQGGYWEEQGWDREAIVKTTARFDVPLLGSSLLSPVQLAGVAFAGVRGVHAVEWSADGGRSWHPAELEAPLSELTWTRWRATWRPAQEGAYTLVVRARDGSGQVQTGQEAPSFPNGASGYHRLQVRARPVG</sequence>
<dbReference type="PRINTS" id="PR00407">
    <property type="entry name" value="EUMOPTERIN"/>
</dbReference>
<keyword evidence="1" id="KW-0472">Membrane</keyword>
<dbReference type="GO" id="GO:0020037">
    <property type="term" value="F:heme binding"/>
    <property type="evidence" value="ECO:0007669"/>
    <property type="project" value="TreeGrafter"/>
</dbReference>
<dbReference type="PANTHER" id="PTHR19372">
    <property type="entry name" value="SULFITE REDUCTASE"/>
    <property type="match status" value="1"/>
</dbReference>
<evidence type="ECO:0000313" key="3">
    <source>
        <dbReference type="EMBL" id="MBJ7601903.1"/>
    </source>
</evidence>
<dbReference type="InterPro" id="IPR000572">
    <property type="entry name" value="OxRdtase_Mopterin-bd_dom"/>
</dbReference>
<dbReference type="GO" id="GO:0006790">
    <property type="term" value="P:sulfur compound metabolic process"/>
    <property type="evidence" value="ECO:0007669"/>
    <property type="project" value="TreeGrafter"/>
</dbReference>
<dbReference type="RefSeq" id="WP_338176286.1">
    <property type="nucleotide sequence ID" value="NZ_JAEKNQ010000010.1"/>
</dbReference>
<evidence type="ECO:0000259" key="2">
    <source>
        <dbReference type="Pfam" id="PF00174"/>
    </source>
</evidence>
<dbReference type="SUPFAM" id="SSF56524">
    <property type="entry name" value="Oxidoreductase molybdopterin-binding domain"/>
    <property type="match status" value="1"/>
</dbReference>
<feature type="transmembrane region" description="Helical" evidence="1">
    <location>
        <begin position="12"/>
        <end position="36"/>
    </location>
</feature>
<feature type="transmembrane region" description="Helical" evidence="1">
    <location>
        <begin position="127"/>
        <end position="149"/>
    </location>
</feature>
<dbReference type="AlphaFoldDB" id="A0A934KFD4"/>
<name>A0A934KFD4_9BACT</name>
<dbReference type="GO" id="GO:0008482">
    <property type="term" value="F:sulfite oxidase activity"/>
    <property type="evidence" value="ECO:0007669"/>
    <property type="project" value="TreeGrafter"/>
</dbReference>
<dbReference type="InterPro" id="IPR036374">
    <property type="entry name" value="OxRdtase_Mopterin-bd_sf"/>
</dbReference>
<keyword evidence="1" id="KW-1133">Transmembrane helix</keyword>
<evidence type="ECO:0000313" key="4">
    <source>
        <dbReference type="Proteomes" id="UP000620075"/>
    </source>
</evidence>
<organism evidence="3 4">
    <name type="scientific">Candidatus Dormiibacter inghamiae</name>
    <dbReference type="NCBI Taxonomy" id="3127013"/>
    <lineage>
        <taxon>Bacteria</taxon>
        <taxon>Bacillati</taxon>
        <taxon>Candidatus Dormiibacterota</taxon>
        <taxon>Candidatus Dormibacteria</taxon>
        <taxon>Candidatus Dormibacterales</taxon>
        <taxon>Candidatus Dormibacteraceae</taxon>
        <taxon>Candidatus Dormiibacter</taxon>
    </lineage>
</organism>
<evidence type="ECO:0000256" key="1">
    <source>
        <dbReference type="SAM" id="Phobius"/>
    </source>
</evidence>
<keyword evidence="1" id="KW-0812">Transmembrane</keyword>
<dbReference type="GO" id="GO:0043546">
    <property type="term" value="F:molybdopterin cofactor binding"/>
    <property type="evidence" value="ECO:0007669"/>
    <property type="project" value="TreeGrafter"/>
</dbReference>
<dbReference type="Pfam" id="PF00174">
    <property type="entry name" value="Oxidored_molyb"/>
    <property type="match status" value="1"/>
</dbReference>
<dbReference type="SUPFAM" id="SSF81296">
    <property type="entry name" value="E set domains"/>
    <property type="match status" value="1"/>
</dbReference>
<feature type="transmembrane region" description="Helical" evidence="1">
    <location>
        <begin position="73"/>
        <end position="93"/>
    </location>
</feature>
<gene>
    <name evidence="3" type="ORF">JF888_01685</name>
</gene>
<dbReference type="PANTHER" id="PTHR19372:SF7">
    <property type="entry name" value="SULFITE OXIDASE, MITOCHONDRIAL"/>
    <property type="match status" value="1"/>
</dbReference>
<feature type="domain" description="Oxidoreductase molybdopterin-binding" evidence="2">
    <location>
        <begin position="228"/>
        <end position="374"/>
    </location>
</feature>
<proteinExistence type="predicted"/>